<sequence length="489" mass="51290">MTAEMAMRTERGLCIGGAWVDAADGATVEVRDPATGELVGTSAVAGAADVDRAVIAARAGFSRWSALTADERCDVLLRAAALVDERTPAMAELLTREQGKTVADSVKEISFGAQVIRYYAEQGRRVSGSIRPTARRDIRSLVTWEPLGVVAAIVPWNYPVDLYAWKVGPALAAGNAVIVKPPVETPLAVAAFVQCFLDAGLPEGVLSDLPGALAAGSRLSEHPDIDAITATASTATGQAIMRSAAASMKRVTLELGGHSPFIVLDDADIAEAAAAAARRSFSNAGQICIAVNRILVADRIADDFVEAVAAEARAIRLGHGVEPGITGGPVTTAAVIEKSRRHIDEAVAAGAALRAGGRAPELAAGLRAEMFFEPTVLDRVPADALVMREETFGPLVAVHRFGADDDVAAIANRGDYGLAAYVFGDDLDRAWGVAERIHAGGVGVNVNDVSELQAPFGGWKMSGFGRELGTEGLEGMMQQRHIRIRRRTA</sequence>
<evidence type="ECO:0000313" key="3">
    <source>
        <dbReference type="EMBL" id="UOQ55790.1"/>
    </source>
</evidence>
<evidence type="ECO:0000313" key="4">
    <source>
        <dbReference type="Proteomes" id="UP000831786"/>
    </source>
</evidence>
<keyword evidence="1" id="KW-0560">Oxidoreductase</keyword>
<evidence type="ECO:0000259" key="2">
    <source>
        <dbReference type="Pfam" id="PF00171"/>
    </source>
</evidence>
<dbReference type="InterPro" id="IPR015590">
    <property type="entry name" value="Aldehyde_DH_dom"/>
</dbReference>
<keyword evidence="4" id="KW-1185">Reference proteome</keyword>
<dbReference type="PANTHER" id="PTHR43353:SF5">
    <property type="entry name" value="SUCCINATE-SEMIALDEHYDE DEHYDROGENASE, MITOCHONDRIAL"/>
    <property type="match status" value="1"/>
</dbReference>
<dbReference type="EMBL" id="CP095045">
    <property type="protein sequence ID" value="UOQ55790.1"/>
    <property type="molecule type" value="Genomic_DNA"/>
</dbReference>
<gene>
    <name evidence="3" type="ORF">MUN78_08675</name>
</gene>
<dbReference type="Gene3D" id="3.40.605.10">
    <property type="entry name" value="Aldehyde Dehydrogenase, Chain A, domain 1"/>
    <property type="match status" value="1"/>
</dbReference>
<evidence type="ECO:0000256" key="1">
    <source>
        <dbReference type="ARBA" id="ARBA00023002"/>
    </source>
</evidence>
<protein>
    <submittedName>
        <fullName evidence="3">Aldehyde dehydrogenase family protein</fullName>
    </submittedName>
</protein>
<proteinExistence type="predicted"/>
<accession>A0ABY4FHB0</accession>
<dbReference type="Gene3D" id="3.40.309.10">
    <property type="entry name" value="Aldehyde Dehydrogenase, Chain A, domain 2"/>
    <property type="match status" value="1"/>
</dbReference>
<dbReference type="InterPro" id="IPR050740">
    <property type="entry name" value="Aldehyde_DH_Superfamily"/>
</dbReference>
<dbReference type="Pfam" id="PF00171">
    <property type="entry name" value="Aldedh"/>
    <property type="match status" value="1"/>
</dbReference>
<organism evidence="3 4">
    <name type="scientific">Leucobacter allii</name>
    <dbReference type="NCBI Taxonomy" id="2932247"/>
    <lineage>
        <taxon>Bacteria</taxon>
        <taxon>Bacillati</taxon>
        <taxon>Actinomycetota</taxon>
        <taxon>Actinomycetes</taxon>
        <taxon>Micrococcales</taxon>
        <taxon>Microbacteriaceae</taxon>
        <taxon>Leucobacter</taxon>
    </lineage>
</organism>
<dbReference type="PANTHER" id="PTHR43353">
    <property type="entry name" value="SUCCINATE-SEMIALDEHYDE DEHYDROGENASE, MITOCHONDRIAL"/>
    <property type="match status" value="1"/>
</dbReference>
<feature type="domain" description="Aldehyde dehydrogenase" evidence="2">
    <location>
        <begin position="19"/>
        <end position="482"/>
    </location>
</feature>
<dbReference type="RefSeq" id="WP_244725808.1">
    <property type="nucleotide sequence ID" value="NZ_CP095045.1"/>
</dbReference>
<reference evidence="3 4" key="1">
    <citation type="submission" date="2022-04" db="EMBL/GenBank/DDBJ databases">
        <title>Leucobacter sp. isolated from rhizosphere of garlic.</title>
        <authorList>
            <person name="Won M."/>
            <person name="Lee C.-M."/>
            <person name="Woen H.-Y."/>
            <person name="Kwon S.-W."/>
        </authorList>
    </citation>
    <scope>NUCLEOTIDE SEQUENCE [LARGE SCALE GENOMIC DNA]</scope>
    <source>
        <strain evidence="3 4">H21R-40</strain>
    </source>
</reference>
<dbReference type="InterPro" id="IPR016163">
    <property type="entry name" value="Ald_DH_C"/>
</dbReference>
<dbReference type="InterPro" id="IPR016162">
    <property type="entry name" value="Ald_DH_N"/>
</dbReference>
<dbReference type="SUPFAM" id="SSF53720">
    <property type="entry name" value="ALDH-like"/>
    <property type="match status" value="1"/>
</dbReference>
<dbReference type="InterPro" id="IPR016161">
    <property type="entry name" value="Ald_DH/histidinol_DH"/>
</dbReference>
<dbReference type="PROSITE" id="PS00070">
    <property type="entry name" value="ALDEHYDE_DEHYDR_CYS"/>
    <property type="match status" value="1"/>
</dbReference>
<dbReference type="InterPro" id="IPR016160">
    <property type="entry name" value="Ald_DH_CS_CYS"/>
</dbReference>
<dbReference type="Proteomes" id="UP000831786">
    <property type="component" value="Chromosome"/>
</dbReference>
<name>A0ABY4FHB0_9MICO</name>